<dbReference type="InterPro" id="IPR001173">
    <property type="entry name" value="Glyco_trans_2-like"/>
</dbReference>
<keyword evidence="3" id="KW-1185">Reference proteome</keyword>
<dbReference type="InterPro" id="IPR029044">
    <property type="entry name" value="Nucleotide-diphossugar_trans"/>
</dbReference>
<feature type="domain" description="Glycosyltransferase 2-like" evidence="1">
    <location>
        <begin position="19"/>
        <end position="176"/>
    </location>
</feature>
<dbReference type="RefSeq" id="WP_264795036.1">
    <property type="nucleotide sequence ID" value="NZ_BRVS01000005.1"/>
</dbReference>
<sequence length="392" mass="41227">MGEAAGHSRGAALGPEAQIVIAVHTADRPIRRAVESVAAAGQGRAAAVVVCHNMDPAPVRKALAGLDVSAAEVVELNDGIASPAGPFNFGLRCATAEFVGIMGSDDALEPGAVAAWLDLAASTGADAVIAPLRTRSGRPILTPRARILRSALVDPLKDRLAYRTAPLGLFRRRLLEAHQLSLTEGLQTGEDLEFGLKLWFSGAPVAYRPGLPAYLVGEDAEVRVTSAVLALKEQFRDVRHLVEGEWFAGLRPSVRDAIAVKLLRGHVLSAALRRGSGFAWDPADCQELSALTAEIAVLAPGAARALSGPDADLLAALRATGSPADVRRALQRREAAGPLRRSLTRHLADNLRREAPLRSNASSLLASVLGKARRLPRAVPAANSPQGRKDAT</sequence>
<name>A0ABQ5MSC3_9MICC</name>
<reference evidence="2 3" key="1">
    <citation type="journal article" date="2023" name="Int. J. Syst. Evol. Microbiol.">
        <title>Arthrobacter mangrovi sp. nov., an actinobacterium isolated from the rhizosphere of a mangrove.</title>
        <authorList>
            <person name="Hamada M."/>
            <person name="Saitou S."/>
            <person name="Enomoto N."/>
            <person name="Nanri K."/>
            <person name="Hidaka K."/>
            <person name="Miura T."/>
            <person name="Tamura T."/>
        </authorList>
    </citation>
    <scope>NUCLEOTIDE SEQUENCE [LARGE SCALE GENOMIC DNA]</scope>
    <source>
        <strain evidence="2 3">NBRC 112813</strain>
    </source>
</reference>
<dbReference type="Gene3D" id="3.90.550.10">
    <property type="entry name" value="Spore Coat Polysaccharide Biosynthesis Protein SpsA, Chain A"/>
    <property type="match status" value="1"/>
</dbReference>
<comment type="caution">
    <text evidence="2">The sequence shown here is derived from an EMBL/GenBank/DDBJ whole genome shotgun (WGS) entry which is preliminary data.</text>
</comment>
<evidence type="ECO:0000259" key="1">
    <source>
        <dbReference type="Pfam" id="PF00535"/>
    </source>
</evidence>
<protein>
    <recommendedName>
        <fullName evidence="1">Glycosyltransferase 2-like domain-containing protein</fullName>
    </recommendedName>
</protein>
<accession>A0ABQ5MSC3</accession>
<gene>
    <name evidence="2" type="ORF">AHIS1636_13310</name>
</gene>
<dbReference type="CDD" id="cd00761">
    <property type="entry name" value="Glyco_tranf_GTA_type"/>
    <property type="match status" value="1"/>
</dbReference>
<proteinExistence type="predicted"/>
<dbReference type="EMBL" id="BRVS01000005">
    <property type="protein sequence ID" value="GLB66892.1"/>
    <property type="molecule type" value="Genomic_DNA"/>
</dbReference>
<dbReference type="Proteomes" id="UP001209654">
    <property type="component" value="Unassembled WGS sequence"/>
</dbReference>
<evidence type="ECO:0000313" key="2">
    <source>
        <dbReference type="EMBL" id="GLB66892.1"/>
    </source>
</evidence>
<organism evidence="2 3">
    <name type="scientific">Arthrobacter mangrovi</name>
    <dbReference type="NCBI Taxonomy" id="2966350"/>
    <lineage>
        <taxon>Bacteria</taxon>
        <taxon>Bacillati</taxon>
        <taxon>Actinomycetota</taxon>
        <taxon>Actinomycetes</taxon>
        <taxon>Micrococcales</taxon>
        <taxon>Micrococcaceae</taxon>
        <taxon>Arthrobacter</taxon>
    </lineage>
</organism>
<dbReference type="Pfam" id="PF00535">
    <property type="entry name" value="Glycos_transf_2"/>
    <property type="match status" value="1"/>
</dbReference>
<evidence type="ECO:0000313" key="3">
    <source>
        <dbReference type="Proteomes" id="UP001209654"/>
    </source>
</evidence>
<dbReference type="SUPFAM" id="SSF53448">
    <property type="entry name" value="Nucleotide-diphospho-sugar transferases"/>
    <property type="match status" value="1"/>
</dbReference>